<proteinExistence type="predicted"/>
<evidence type="ECO:0000313" key="1">
    <source>
        <dbReference type="EMBL" id="MBB6468391.1"/>
    </source>
</evidence>
<comment type="caution">
    <text evidence="1">The sequence shown here is derived from an EMBL/GenBank/DDBJ whole genome shotgun (WGS) entry which is preliminary data.</text>
</comment>
<sequence>MLEIKKLICRFGKTVSFGNPSLRDFANAMVVLIGANPTGSWSEPKQATIRIRTSLHTPVKE</sequence>
<reference evidence="1 2" key="1">
    <citation type="submission" date="2020-08" db="EMBL/GenBank/DDBJ databases">
        <title>Genomic Encyclopedia of Type Strains, Phase IV (KMG-IV): sequencing the most valuable type-strain genomes for metagenomic binning, comparative biology and taxonomic classification.</title>
        <authorList>
            <person name="Goeker M."/>
        </authorList>
    </citation>
    <scope>NUCLEOTIDE SEQUENCE [LARGE SCALE GENOMIC DNA]</scope>
    <source>
        <strain evidence="1 2">DSM 17454</strain>
    </source>
</reference>
<name>A0A8E1WGE2_9HYPH</name>
<evidence type="ECO:0000313" key="2">
    <source>
        <dbReference type="Proteomes" id="UP000532373"/>
    </source>
</evidence>
<protein>
    <submittedName>
        <fullName evidence="1">Uncharacterized protein</fullName>
    </submittedName>
</protein>
<dbReference type="RefSeq" id="WP_184770855.1">
    <property type="nucleotide sequence ID" value="NZ_JACHGI010000009.1"/>
</dbReference>
<accession>A0A8E1WGE2</accession>
<dbReference type="EMBL" id="JACHGI010000009">
    <property type="protein sequence ID" value="MBB6468391.1"/>
    <property type="molecule type" value="Genomic_DNA"/>
</dbReference>
<organism evidence="1 2">
    <name type="scientific">Aminobacter carboxidus</name>
    <dbReference type="NCBI Taxonomy" id="376165"/>
    <lineage>
        <taxon>Bacteria</taxon>
        <taxon>Pseudomonadati</taxon>
        <taxon>Pseudomonadota</taxon>
        <taxon>Alphaproteobacteria</taxon>
        <taxon>Hyphomicrobiales</taxon>
        <taxon>Phyllobacteriaceae</taxon>
        <taxon>Aminobacter</taxon>
    </lineage>
</organism>
<dbReference type="AlphaFoldDB" id="A0A8E1WGE2"/>
<gene>
    <name evidence="1" type="ORF">HNQ96_004275</name>
</gene>
<dbReference type="Proteomes" id="UP000532373">
    <property type="component" value="Unassembled WGS sequence"/>
</dbReference>